<sequence>MTSRHGGSQSQFLTAAKWTLEQYHQMIAAGILDGCPVELLNGEIIEMSPEGEPHAYSVSTVSDYLKTLLVNRAQVREGHPITLPTTQSEPEPDIAVVQPLKQAYRNHHPYPENIFWLIEFANTSLKKDLDPKANAYAAAGIPEYWIVNLQSMELIVLRYPSQGAYQSQATLTSGTITSLAFPDVAIAVSQLLN</sequence>
<protein>
    <submittedName>
        <fullName evidence="2">Uma2 family endonuclease</fullName>
    </submittedName>
</protein>
<accession>A0A8K1ZZ79</accession>
<dbReference type="EMBL" id="WVIC01000028">
    <property type="protein sequence ID" value="NCJ07533.1"/>
    <property type="molecule type" value="Genomic_DNA"/>
</dbReference>
<dbReference type="GO" id="GO:0004519">
    <property type="term" value="F:endonuclease activity"/>
    <property type="evidence" value="ECO:0007669"/>
    <property type="project" value="UniProtKB-KW"/>
</dbReference>
<evidence type="ECO:0000313" key="3">
    <source>
        <dbReference type="Proteomes" id="UP000607397"/>
    </source>
</evidence>
<evidence type="ECO:0000259" key="1">
    <source>
        <dbReference type="Pfam" id="PF05685"/>
    </source>
</evidence>
<dbReference type="InterPro" id="IPR012296">
    <property type="entry name" value="Nuclease_put_TT1808"/>
</dbReference>
<keyword evidence="2" id="KW-0255">Endonuclease</keyword>
<dbReference type="SUPFAM" id="SSF52980">
    <property type="entry name" value="Restriction endonuclease-like"/>
    <property type="match status" value="1"/>
</dbReference>
<dbReference type="PANTHER" id="PTHR35400:SF1">
    <property type="entry name" value="SLR1083 PROTEIN"/>
    <property type="match status" value="1"/>
</dbReference>
<proteinExistence type="predicted"/>
<feature type="domain" description="Putative restriction endonuclease" evidence="1">
    <location>
        <begin position="20"/>
        <end position="188"/>
    </location>
</feature>
<keyword evidence="3" id="KW-1185">Reference proteome</keyword>
<dbReference type="Proteomes" id="UP000607397">
    <property type="component" value="Unassembled WGS sequence"/>
</dbReference>
<name>A0A8K1ZZ79_9CYAN</name>
<evidence type="ECO:0000313" key="2">
    <source>
        <dbReference type="EMBL" id="NCJ07533.1"/>
    </source>
</evidence>
<dbReference type="Pfam" id="PF05685">
    <property type="entry name" value="Uma2"/>
    <property type="match status" value="1"/>
</dbReference>
<keyword evidence="2" id="KW-0378">Hydrolase</keyword>
<dbReference type="RefSeq" id="WP_161826014.1">
    <property type="nucleotide sequence ID" value="NZ_WVIC01000028.1"/>
</dbReference>
<organism evidence="2 3">
    <name type="scientific">Petrachloros mirabilis ULC683</name>
    <dbReference type="NCBI Taxonomy" id="2781853"/>
    <lineage>
        <taxon>Bacteria</taxon>
        <taxon>Bacillati</taxon>
        <taxon>Cyanobacteriota</taxon>
        <taxon>Cyanophyceae</taxon>
        <taxon>Synechococcales</taxon>
        <taxon>Petrachlorosaceae</taxon>
        <taxon>Petrachloros</taxon>
        <taxon>Petrachloros mirabilis</taxon>
    </lineage>
</organism>
<dbReference type="InterPro" id="IPR011335">
    <property type="entry name" value="Restrct_endonuc-II-like"/>
</dbReference>
<comment type="caution">
    <text evidence="2">The sequence shown here is derived from an EMBL/GenBank/DDBJ whole genome shotgun (WGS) entry which is preliminary data.</text>
</comment>
<dbReference type="CDD" id="cd06260">
    <property type="entry name" value="DUF820-like"/>
    <property type="match status" value="1"/>
</dbReference>
<dbReference type="AlphaFoldDB" id="A0A8K1ZZ79"/>
<gene>
    <name evidence="2" type="ORF">GS597_13645</name>
</gene>
<dbReference type="InterPro" id="IPR008538">
    <property type="entry name" value="Uma2"/>
</dbReference>
<dbReference type="PANTHER" id="PTHR35400">
    <property type="entry name" value="SLR1083 PROTEIN"/>
    <property type="match status" value="1"/>
</dbReference>
<reference evidence="2" key="1">
    <citation type="submission" date="2019-12" db="EMBL/GenBank/DDBJ databases">
        <title>High-Quality draft genome sequences of three cyanobacteria isolated from the limestone walls of the Old Cathedral of Coimbra.</title>
        <authorList>
            <person name="Tiago I."/>
            <person name="Soares F."/>
            <person name="Portugal A."/>
        </authorList>
    </citation>
    <scope>NUCLEOTIDE SEQUENCE [LARGE SCALE GENOMIC DNA]</scope>
    <source>
        <strain evidence="2">C</strain>
    </source>
</reference>
<keyword evidence="2" id="KW-0540">Nuclease</keyword>
<dbReference type="Gene3D" id="3.90.1570.10">
    <property type="entry name" value="tt1808, chain A"/>
    <property type="match status" value="1"/>
</dbReference>